<sequence length="252" mass="28384">MSSILEIHQLAVAFNNKKILKNINANIYPHQITAIIGPSGCGKSTFLKSLNRLVEDERGVTLSGQIRLDGEDTFTLSPEEVRRRIGMVFQSPTPFPFSIYDNMAYPLRYYGYGSKKKSKNLDVIIRNKLEDVGLFEEVKDSLSMNATLLSGGQQQRLCIARALAVEPEILLLDEPCSSLDVKNTQNIEMMLRALCQQYSIIIVTHNLFQARRISHRTFFILDGEIIEAGPTKDLFENPCDSRTAEYISGIYG</sequence>
<dbReference type="OrthoDB" id="9802185at2"/>
<evidence type="ECO:0000259" key="4">
    <source>
        <dbReference type="PROSITE" id="PS50893"/>
    </source>
</evidence>
<name>D5ECA7_AMICL</name>
<feature type="domain" description="ABC transporter" evidence="4">
    <location>
        <begin position="5"/>
        <end position="247"/>
    </location>
</feature>
<proteinExistence type="predicted"/>
<keyword evidence="1" id="KW-0813">Transport</keyword>
<reference evidence="5 6" key="1">
    <citation type="journal article" date="2010" name="Stand. Genomic Sci.">
        <title>Complete genome sequence of Aminobacterium colombiense type strain (ALA-1).</title>
        <authorList>
            <person name="Chertkov O."/>
            <person name="Sikorski J."/>
            <person name="Brambilla E."/>
            <person name="Lapidus A."/>
            <person name="Copeland A."/>
            <person name="Glavina Del Rio T."/>
            <person name="Nolan M."/>
            <person name="Lucas S."/>
            <person name="Tice H."/>
            <person name="Cheng J.F."/>
            <person name="Han C."/>
            <person name="Detter J.C."/>
            <person name="Bruce D."/>
            <person name="Tapia R."/>
            <person name="Goodwin L."/>
            <person name="Pitluck S."/>
            <person name="Liolios K."/>
            <person name="Ivanova N."/>
            <person name="Mavromatis K."/>
            <person name="Ovchinnikova G."/>
            <person name="Pati A."/>
            <person name="Chen A."/>
            <person name="Palaniappan K."/>
            <person name="Land M."/>
            <person name="Hauser L."/>
            <person name="Chang Y.J."/>
            <person name="Jeffries C.D."/>
            <person name="Spring S."/>
            <person name="Rohde M."/>
            <person name="Goker M."/>
            <person name="Bristow J."/>
            <person name="Eisen J.A."/>
            <person name="Markowitz V."/>
            <person name="Hugenholtz P."/>
            <person name="Kyrpides N.C."/>
            <person name="Klenk H.P."/>
        </authorList>
    </citation>
    <scope>NUCLEOTIDE SEQUENCE [LARGE SCALE GENOMIC DNA]</scope>
    <source>
        <strain evidence="6">DSM 12261 / ALA-1</strain>
    </source>
</reference>
<evidence type="ECO:0000256" key="1">
    <source>
        <dbReference type="ARBA" id="ARBA00022448"/>
    </source>
</evidence>
<evidence type="ECO:0000256" key="2">
    <source>
        <dbReference type="ARBA" id="ARBA00022741"/>
    </source>
</evidence>
<dbReference type="PANTHER" id="PTHR43423">
    <property type="entry name" value="ABC TRANSPORTER I FAMILY MEMBER 17"/>
    <property type="match status" value="1"/>
</dbReference>
<dbReference type="Proteomes" id="UP000002366">
    <property type="component" value="Chromosome"/>
</dbReference>
<dbReference type="PANTHER" id="PTHR43423:SF1">
    <property type="entry name" value="ABC TRANSPORTER I FAMILY MEMBER 17"/>
    <property type="match status" value="1"/>
</dbReference>
<evidence type="ECO:0000313" key="6">
    <source>
        <dbReference type="Proteomes" id="UP000002366"/>
    </source>
</evidence>
<organism evidence="5 6">
    <name type="scientific">Aminobacterium colombiense (strain DSM 12261 / ALA-1)</name>
    <dbReference type="NCBI Taxonomy" id="572547"/>
    <lineage>
        <taxon>Bacteria</taxon>
        <taxon>Thermotogati</taxon>
        <taxon>Synergistota</taxon>
        <taxon>Synergistia</taxon>
        <taxon>Synergistales</taxon>
        <taxon>Aminobacteriaceae</taxon>
        <taxon>Aminobacterium</taxon>
    </lineage>
</organism>
<dbReference type="GO" id="GO:0016020">
    <property type="term" value="C:membrane"/>
    <property type="evidence" value="ECO:0007669"/>
    <property type="project" value="InterPro"/>
</dbReference>
<dbReference type="RefSeq" id="WP_013047455.1">
    <property type="nucleotide sequence ID" value="NC_014011.1"/>
</dbReference>
<dbReference type="eggNOG" id="COG1117">
    <property type="taxonomic scope" value="Bacteria"/>
</dbReference>
<dbReference type="EMBL" id="CP001997">
    <property type="protein sequence ID" value="ADE56189.1"/>
    <property type="molecule type" value="Genomic_DNA"/>
</dbReference>
<dbReference type="GO" id="GO:0005315">
    <property type="term" value="F:phosphate transmembrane transporter activity"/>
    <property type="evidence" value="ECO:0007669"/>
    <property type="project" value="InterPro"/>
</dbReference>
<dbReference type="SUPFAM" id="SSF52540">
    <property type="entry name" value="P-loop containing nucleoside triphosphate hydrolases"/>
    <property type="match status" value="1"/>
</dbReference>
<dbReference type="InterPro" id="IPR005670">
    <property type="entry name" value="PstB-like"/>
</dbReference>
<dbReference type="InterPro" id="IPR003439">
    <property type="entry name" value="ABC_transporter-like_ATP-bd"/>
</dbReference>
<dbReference type="HOGENOM" id="CLU_000604_1_22_0"/>
<dbReference type="InterPro" id="IPR003593">
    <property type="entry name" value="AAA+_ATPase"/>
</dbReference>
<dbReference type="InterPro" id="IPR017871">
    <property type="entry name" value="ABC_transporter-like_CS"/>
</dbReference>
<dbReference type="AlphaFoldDB" id="D5ECA7"/>
<dbReference type="KEGG" id="aco:Amico_0041"/>
<keyword evidence="6" id="KW-1185">Reference proteome</keyword>
<dbReference type="PROSITE" id="PS00211">
    <property type="entry name" value="ABC_TRANSPORTER_1"/>
    <property type="match status" value="1"/>
</dbReference>
<evidence type="ECO:0000256" key="3">
    <source>
        <dbReference type="ARBA" id="ARBA00022840"/>
    </source>
</evidence>
<dbReference type="CDD" id="cd03260">
    <property type="entry name" value="ABC_PstB_phosphate_transporter"/>
    <property type="match status" value="1"/>
</dbReference>
<dbReference type="GO" id="GO:0016887">
    <property type="term" value="F:ATP hydrolysis activity"/>
    <property type="evidence" value="ECO:0007669"/>
    <property type="project" value="InterPro"/>
</dbReference>
<dbReference type="Pfam" id="PF00005">
    <property type="entry name" value="ABC_tran"/>
    <property type="match status" value="1"/>
</dbReference>
<evidence type="ECO:0000313" key="5">
    <source>
        <dbReference type="EMBL" id="ADE56189.1"/>
    </source>
</evidence>
<dbReference type="Gene3D" id="3.40.50.300">
    <property type="entry name" value="P-loop containing nucleotide triphosphate hydrolases"/>
    <property type="match status" value="1"/>
</dbReference>
<dbReference type="InterPro" id="IPR027417">
    <property type="entry name" value="P-loop_NTPase"/>
</dbReference>
<dbReference type="STRING" id="572547.Amico_0041"/>
<dbReference type="PROSITE" id="PS50893">
    <property type="entry name" value="ABC_TRANSPORTER_2"/>
    <property type="match status" value="1"/>
</dbReference>
<keyword evidence="2" id="KW-0547">Nucleotide-binding</keyword>
<dbReference type="GO" id="GO:0035435">
    <property type="term" value="P:phosphate ion transmembrane transport"/>
    <property type="evidence" value="ECO:0007669"/>
    <property type="project" value="InterPro"/>
</dbReference>
<gene>
    <name evidence="5" type="ordered locus">Amico_0041</name>
</gene>
<keyword evidence="3" id="KW-0067">ATP-binding</keyword>
<dbReference type="GO" id="GO:0005524">
    <property type="term" value="F:ATP binding"/>
    <property type="evidence" value="ECO:0007669"/>
    <property type="project" value="UniProtKB-KW"/>
</dbReference>
<dbReference type="SMART" id="SM00382">
    <property type="entry name" value="AAA"/>
    <property type="match status" value="1"/>
</dbReference>
<accession>D5ECA7</accession>
<protein>
    <submittedName>
        <fullName evidence="5">ABC transporter related protein</fullName>
    </submittedName>
</protein>